<name>A0A261SC70_9BORD</name>
<protein>
    <recommendedName>
        <fullName evidence="3">Solute-binding protein family 5 domain-containing protein</fullName>
    </recommendedName>
</protein>
<dbReference type="InterPro" id="IPR039424">
    <property type="entry name" value="SBP_5"/>
</dbReference>
<reference evidence="5" key="1">
    <citation type="submission" date="2017-05" db="EMBL/GenBank/DDBJ databases">
        <title>Complete and WGS of Bordetella genogroups.</title>
        <authorList>
            <person name="Spilker T."/>
            <person name="Lipuma J."/>
        </authorList>
    </citation>
    <scope>NUCLEOTIDE SEQUENCE [LARGE SCALE GENOMIC DNA]</scope>
    <source>
        <strain evidence="5">AU16122</strain>
    </source>
</reference>
<feature type="domain" description="Solute-binding protein family 5" evidence="3">
    <location>
        <begin position="120"/>
        <end position="483"/>
    </location>
</feature>
<dbReference type="GO" id="GO:0015833">
    <property type="term" value="P:peptide transport"/>
    <property type="evidence" value="ECO:0007669"/>
    <property type="project" value="TreeGrafter"/>
</dbReference>
<accession>A0A261SC70</accession>
<gene>
    <name evidence="4" type="ORF">CAL29_14365</name>
</gene>
<proteinExistence type="inferred from homology"/>
<evidence type="ECO:0000256" key="2">
    <source>
        <dbReference type="ARBA" id="ARBA00022729"/>
    </source>
</evidence>
<keyword evidence="2" id="KW-0732">Signal</keyword>
<dbReference type="InterPro" id="IPR006311">
    <property type="entry name" value="TAT_signal"/>
</dbReference>
<dbReference type="PROSITE" id="PS51318">
    <property type="entry name" value="TAT"/>
    <property type="match status" value="1"/>
</dbReference>
<evidence type="ECO:0000313" key="4">
    <source>
        <dbReference type="EMBL" id="OZI34671.1"/>
    </source>
</evidence>
<dbReference type="Gene3D" id="3.10.105.10">
    <property type="entry name" value="Dipeptide-binding Protein, Domain 3"/>
    <property type="match status" value="1"/>
</dbReference>
<dbReference type="RefSeq" id="WP_094853661.1">
    <property type="nucleotide sequence ID" value="NZ_NEVM01000002.1"/>
</dbReference>
<dbReference type="PANTHER" id="PTHR30290">
    <property type="entry name" value="PERIPLASMIC BINDING COMPONENT OF ABC TRANSPORTER"/>
    <property type="match status" value="1"/>
</dbReference>
<dbReference type="GO" id="GO:0030288">
    <property type="term" value="C:outer membrane-bounded periplasmic space"/>
    <property type="evidence" value="ECO:0007669"/>
    <property type="project" value="UniProtKB-ARBA"/>
</dbReference>
<dbReference type="EMBL" id="NEVM01000002">
    <property type="protein sequence ID" value="OZI34671.1"/>
    <property type="molecule type" value="Genomic_DNA"/>
</dbReference>
<evidence type="ECO:0000256" key="1">
    <source>
        <dbReference type="ARBA" id="ARBA00005695"/>
    </source>
</evidence>
<comment type="caution">
    <text evidence="4">The sequence shown here is derived from an EMBL/GenBank/DDBJ whole genome shotgun (WGS) entry which is preliminary data.</text>
</comment>
<dbReference type="InterPro" id="IPR000914">
    <property type="entry name" value="SBP_5_dom"/>
</dbReference>
<dbReference type="SUPFAM" id="SSF53850">
    <property type="entry name" value="Periplasmic binding protein-like II"/>
    <property type="match status" value="1"/>
</dbReference>
<keyword evidence="5" id="KW-1185">Reference proteome</keyword>
<dbReference type="AlphaFoldDB" id="A0A261SC70"/>
<organism evidence="4 5">
    <name type="scientific">Bordetella genomosp. 10</name>
    <dbReference type="NCBI Taxonomy" id="1416804"/>
    <lineage>
        <taxon>Bacteria</taxon>
        <taxon>Pseudomonadati</taxon>
        <taxon>Pseudomonadota</taxon>
        <taxon>Betaproteobacteria</taxon>
        <taxon>Burkholderiales</taxon>
        <taxon>Alcaligenaceae</taxon>
        <taxon>Bordetella</taxon>
    </lineage>
</organism>
<dbReference type="PIRSF" id="PIRSF002741">
    <property type="entry name" value="MppA"/>
    <property type="match status" value="1"/>
</dbReference>
<dbReference type="InterPro" id="IPR030678">
    <property type="entry name" value="Peptide/Ni-bd"/>
</dbReference>
<dbReference type="GO" id="GO:0043190">
    <property type="term" value="C:ATP-binding cassette (ABC) transporter complex"/>
    <property type="evidence" value="ECO:0007669"/>
    <property type="project" value="InterPro"/>
</dbReference>
<dbReference type="Proteomes" id="UP000216020">
    <property type="component" value="Unassembled WGS sequence"/>
</dbReference>
<dbReference type="NCBIfam" id="TIGR01409">
    <property type="entry name" value="TAT_signal_seq"/>
    <property type="match status" value="1"/>
</dbReference>
<dbReference type="PANTHER" id="PTHR30290:SF38">
    <property type="entry name" value="D,D-DIPEPTIDE-BINDING PERIPLASMIC PROTEIN DDPA-RELATED"/>
    <property type="match status" value="1"/>
</dbReference>
<dbReference type="Pfam" id="PF00496">
    <property type="entry name" value="SBP_bac_5"/>
    <property type="match status" value="1"/>
</dbReference>
<dbReference type="Gene3D" id="3.40.190.10">
    <property type="entry name" value="Periplasmic binding protein-like II"/>
    <property type="match status" value="1"/>
</dbReference>
<evidence type="ECO:0000313" key="5">
    <source>
        <dbReference type="Proteomes" id="UP000216020"/>
    </source>
</evidence>
<dbReference type="OrthoDB" id="9801799at2"/>
<dbReference type="GO" id="GO:1904680">
    <property type="term" value="F:peptide transmembrane transporter activity"/>
    <property type="evidence" value="ECO:0007669"/>
    <property type="project" value="TreeGrafter"/>
</dbReference>
<dbReference type="InterPro" id="IPR019546">
    <property type="entry name" value="TAT_signal_bac_arc"/>
</dbReference>
<evidence type="ECO:0000259" key="3">
    <source>
        <dbReference type="Pfam" id="PF00496"/>
    </source>
</evidence>
<comment type="similarity">
    <text evidence="1">Belongs to the bacterial solute-binding protein 5 family.</text>
</comment>
<sequence length="572" mass="62569">MSMVDIVISLARVVLPKIAGYSNARSGTFASSGVRAMAGISRRGFVKVAGAGAAMAAAGWQIPAWAQGATAPRKGGVLTATIGFPEPHTMFAPAGGGGSPAFTAARVLETLVRIAPDLSVSPHLATAWAIDPDHQRYRITLRQGVKWHDGKDFTAADVAFTIGEYWKQIAAGGALTALKRAYASSEQEVTVEFDKPVPEFTFLYALGTLNVIPAHIYGKGDLNTNPANNAPVGTGPYRFQRWVRGSRAEFERNAHYWQPSLPNPDRLVVRWWREPSARAAALEAGELDIGVQNPVPFADIKRLRDSGKFLVSDKNYEISDWDATLIFNVKHPITQHRAVRQAILHTLDPKYIADVIYQGFATPARSIIGSHNSLYYNPDVPQYPFDKARAEKLLDEAGFPRKEGRKRFAVRLVAAGWVDENGKLGAYIRQALQDVGVDVELRVPDRAGSLKAIYTDYDFDLAITNAGSTAEPVPGTTQLFTSEGIARGLAFRNASQWSDPKFDALVDKITFEIDAAKRKQLIHDYAVFAATEATNVRLVEVKQITVARSVVQGLPNVADIKRDSWDSIWLSA</sequence>